<dbReference type="EMBL" id="WBKH01000005">
    <property type="protein sequence ID" value="KAB1478621.1"/>
    <property type="molecule type" value="Genomic_DNA"/>
</dbReference>
<evidence type="ECO:0000313" key="2">
    <source>
        <dbReference type="EMBL" id="KAB1478621.1"/>
    </source>
</evidence>
<feature type="coiled-coil region" evidence="1">
    <location>
        <begin position="55"/>
        <end position="82"/>
    </location>
</feature>
<evidence type="ECO:0000256" key="1">
    <source>
        <dbReference type="SAM" id="Coils"/>
    </source>
</evidence>
<proteinExistence type="predicted"/>
<keyword evidence="1" id="KW-0175">Coiled coil</keyword>
<name>A0A833CBL2_9FIRM</name>
<sequence length="168" mass="18877">MNCKSVNVVIHNNKDQINVRPNEKGVLQELKIEGNLLTITGGNTVQLPIAETTALNKINDRLTTAEGAYREINNNMAQMNATVSEDIYYLKESIKYLVTADQVKDIITDAVGADIDQMRHNYNDLFDEIDMTNSTLNRIKTDMITKSQVQSLIDDALGKIVNAEEVRY</sequence>
<reference evidence="2 3" key="1">
    <citation type="submission" date="2019-09" db="EMBL/GenBank/DDBJ databases">
        <title>Draft genome sequence of 3 type strains from the CCUG.</title>
        <authorList>
            <person name="Pineiro-Iglesias B."/>
            <person name="Tunovic T."/>
            <person name="Unosson C."/>
            <person name="Inganas E."/>
            <person name="Ohlen M."/>
            <person name="Cardew S."/>
            <person name="Jensie-Markopoulos S."/>
            <person name="Salva-Serra F."/>
            <person name="Jaen-Luchoro D."/>
            <person name="Karlsson R."/>
            <person name="Svensson-Stadler L."/>
            <person name="Chun J."/>
            <person name="Moore E."/>
        </authorList>
    </citation>
    <scope>NUCLEOTIDE SEQUENCE [LARGE SCALE GENOMIC DNA]</scope>
    <source>
        <strain evidence="2 3">CCUG 65427</strain>
    </source>
</reference>
<protein>
    <submittedName>
        <fullName evidence="2">Uncharacterized protein</fullName>
    </submittedName>
</protein>
<dbReference type="GeneID" id="83054485"/>
<comment type="caution">
    <text evidence="2">The sequence shown here is derived from an EMBL/GenBank/DDBJ whole genome shotgun (WGS) entry which is preliminary data.</text>
</comment>
<dbReference type="AlphaFoldDB" id="A0A833CBL2"/>
<dbReference type="RefSeq" id="WP_127007224.1">
    <property type="nucleotide sequence ID" value="NZ_JBPFKZ010000001.1"/>
</dbReference>
<accession>A0A833CBL2</accession>
<dbReference type="Proteomes" id="UP000434554">
    <property type="component" value="Unassembled WGS sequence"/>
</dbReference>
<gene>
    <name evidence="2" type="ORF">F8R14_05510</name>
</gene>
<evidence type="ECO:0000313" key="3">
    <source>
        <dbReference type="Proteomes" id="UP000434554"/>
    </source>
</evidence>
<organism evidence="2 3">
    <name type="scientific">Veillonella seminalis</name>
    <dbReference type="NCBI Taxonomy" id="1502943"/>
    <lineage>
        <taxon>Bacteria</taxon>
        <taxon>Bacillati</taxon>
        <taxon>Bacillota</taxon>
        <taxon>Negativicutes</taxon>
        <taxon>Veillonellales</taxon>
        <taxon>Veillonellaceae</taxon>
        <taxon>Veillonella</taxon>
    </lineage>
</organism>